<evidence type="ECO:0000256" key="1">
    <source>
        <dbReference type="SAM" id="MobiDB-lite"/>
    </source>
</evidence>
<feature type="region of interest" description="Disordered" evidence="1">
    <location>
        <begin position="153"/>
        <end position="176"/>
    </location>
</feature>
<comment type="caution">
    <text evidence="2">The sequence shown here is derived from an EMBL/GenBank/DDBJ whole genome shotgun (WGS) entry which is preliminary data.</text>
</comment>
<gene>
    <name evidence="2" type="ORF">BpHYR1_049654</name>
</gene>
<organism evidence="2 3">
    <name type="scientific">Brachionus plicatilis</name>
    <name type="common">Marine rotifer</name>
    <name type="synonym">Brachionus muelleri</name>
    <dbReference type="NCBI Taxonomy" id="10195"/>
    <lineage>
        <taxon>Eukaryota</taxon>
        <taxon>Metazoa</taxon>
        <taxon>Spiralia</taxon>
        <taxon>Gnathifera</taxon>
        <taxon>Rotifera</taxon>
        <taxon>Eurotatoria</taxon>
        <taxon>Monogononta</taxon>
        <taxon>Pseudotrocha</taxon>
        <taxon>Ploima</taxon>
        <taxon>Brachionidae</taxon>
        <taxon>Brachionus</taxon>
    </lineage>
</organism>
<feature type="compositionally biased region" description="Basic and acidic residues" evidence="1">
    <location>
        <begin position="155"/>
        <end position="169"/>
    </location>
</feature>
<reference evidence="2 3" key="1">
    <citation type="journal article" date="2018" name="Sci. Rep.">
        <title>Genomic signatures of local adaptation to the degree of environmental predictability in rotifers.</title>
        <authorList>
            <person name="Franch-Gras L."/>
            <person name="Hahn C."/>
            <person name="Garcia-Roger E.M."/>
            <person name="Carmona M.J."/>
            <person name="Serra M."/>
            <person name="Gomez A."/>
        </authorList>
    </citation>
    <scope>NUCLEOTIDE SEQUENCE [LARGE SCALE GENOMIC DNA]</scope>
    <source>
        <strain evidence="2">HYR1</strain>
    </source>
</reference>
<dbReference type="EMBL" id="REGN01004174">
    <property type="protein sequence ID" value="RNA18774.1"/>
    <property type="molecule type" value="Genomic_DNA"/>
</dbReference>
<accession>A0A3M7R5W2</accession>
<name>A0A3M7R5W2_BRAPC</name>
<evidence type="ECO:0000313" key="2">
    <source>
        <dbReference type="EMBL" id="RNA18774.1"/>
    </source>
</evidence>
<dbReference type="Proteomes" id="UP000276133">
    <property type="component" value="Unassembled WGS sequence"/>
</dbReference>
<dbReference type="AlphaFoldDB" id="A0A3M7R5W2"/>
<evidence type="ECO:0000313" key="3">
    <source>
        <dbReference type="Proteomes" id="UP000276133"/>
    </source>
</evidence>
<sequence>MSNVSFVKDKRSHNWVYRYFLMVCILQKIEDGVRFYKFVHYRLLHFYKLNKIAAQDYGLIEKSKEDEPDQDGTKDEIRSIQEGYALEDVSHLNLAESRNLKSASTNRSNTKNKSILKAERALETKTQKNEVRFEKLPDKNKISQQSSNLFINEKIQNKDPNEANYRPDVKTGNSSNDLEKHSVRVITLIPKDMEHFGIKKFERFDTKKYDRQREKIFTDNSTNSKASWTRDAKFETSRPKGSALSDEKWNYLNTEESFHPNSAENNVAQLAESLKRPLKPKIESVQQQNKLPKLKFLKSQDFHSESLTDYKQSSANSDSAYFDSDYAKVEMLRLRPKQNGGFAENLQSTKKERKELRSQMPNQTAIYNFEEKEPYNPKKYDYSNILFKETTNLNRKDNNFLKPTSFKGLPSAEYRNEINTQRDPNVSTKTKPNDNLKKRNWNLLDFCIYLSDQKSFFHKIQNKIKTDCPKSLNKITFSHLGICQSLSSEGPKHIL</sequence>
<proteinExistence type="predicted"/>
<protein>
    <submittedName>
        <fullName evidence="2">Uncharacterized protein</fullName>
    </submittedName>
</protein>
<keyword evidence="3" id="KW-1185">Reference proteome</keyword>